<dbReference type="Proteomes" id="UP001256588">
    <property type="component" value="Unassembled WGS sequence"/>
</dbReference>
<dbReference type="PANTHER" id="PTHR38103:SF1">
    <property type="entry name" value="RECOMBINATION-ASSOCIATED PROTEIN RDGC"/>
    <property type="match status" value="1"/>
</dbReference>
<accession>A0ABU1XX84</accession>
<evidence type="ECO:0000313" key="8">
    <source>
        <dbReference type="Proteomes" id="UP001256588"/>
    </source>
</evidence>
<dbReference type="HAMAP" id="MF_00194">
    <property type="entry name" value="RdgC"/>
    <property type="match status" value="1"/>
</dbReference>
<keyword evidence="5 6" id="KW-0233">DNA recombination</keyword>
<evidence type="ECO:0000256" key="2">
    <source>
        <dbReference type="ARBA" id="ARBA00008657"/>
    </source>
</evidence>
<sequence>MFFRNLTLSAFPTALDLSELATRLAEFPLKPVGPLELASTGFVPPHGRDAEALAPECNGALWITLGGEEKLLPGPVVNAELMRRIEDFETTQGRKPGGKMRKQMKDDLLQDLLPRAMVKPTRIDALIDTRLGVVAVNTSSRKAAEHVVSHVRTALGSFPALPLNAEVSPRGVMTGWVAGEPLPDGVTLGEACVLKDPSDHGATVRCTDQDLRSDEIARHLEAGKQVTRLALNLDDHVSFHLGEDLVLRQFRLLDGALDSLDHTDNDDLRAELDARFALMTGELRRVFAVLTPALKLSKAE</sequence>
<comment type="caution">
    <text evidence="7">The sequence shown here is derived from an EMBL/GenBank/DDBJ whole genome shotgun (WGS) entry which is preliminary data.</text>
</comment>
<protein>
    <recommendedName>
        <fullName evidence="3 6">Recombination-associated protein RdgC</fullName>
    </recommendedName>
</protein>
<evidence type="ECO:0000256" key="4">
    <source>
        <dbReference type="ARBA" id="ARBA00022490"/>
    </source>
</evidence>
<evidence type="ECO:0000313" key="7">
    <source>
        <dbReference type="EMBL" id="MDR7193382.1"/>
    </source>
</evidence>
<comment type="similarity">
    <text evidence="2 6">Belongs to the RdgC family.</text>
</comment>
<comment type="function">
    <text evidence="6">May be involved in recombination.</text>
</comment>
<evidence type="ECO:0000256" key="1">
    <source>
        <dbReference type="ARBA" id="ARBA00004453"/>
    </source>
</evidence>
<evidence type="ECO:0000256" key="6">
    <source>
        <dbReference type="HAMAP-Rule" id="MF_00194"/>
    </source>
</evidence>
<evidence type="ECO:0000256" key="3">
    <source>
        <dbReference type="ARBA" id="ARBA00022296"/>
    </source>
</evidence>
<keyword evidence="4 6" id="KW-0963">Cytoplasm</keyword>
<dbReference type="RefSeq" id="WP_310235529.1">
    <property type="nucleotide sequence ID" value="NZ_JAVDWO010000007.1"/>
</dbReference>
<keyword evidence="8" id="KW-1185">Reference proteome</keyword>
<proteinExistence type="inferred from homology"/>
<comment type="subcellular location">
    <subcellularLocation>
        <location evidence="1 6">Cytoplasm</location>
        <location evidence="1 6">Nucleoid</location>
    </subcellularLocation>
</comment>
<dbReference type="EMBL" id="JAVDWO010000007">
    <property type="protein sequence ID" value="MDR7193382.1"/>
    <property type="molecule type" value="Genomic_DNA"/>
</dbReference>
<evidence type="ECO:0000256" key="5">
    <source>
        <dbReference type="ARBA" id="ARBA00023172"/>
    </source>
</evidence>
<organism evidence="7 8">
    <name type="scientific">Luteimonas terrae</name>
    <dbReference type="NCBI Taxonomy" id="1530191"/>
    <lineage>
        <taxon>Bacteria</taxon>
        <taxon>Pseudomonadati</taxon>
        <taxon>Pseudomonadota</taxon>
        <taxon>Gammaproteobacteria</taxon>
        <taxon>Lysobacterales</taxon>
        <taxon>Lysobacteraceae</taxon>
        <taxon>Luteimonas</taxon>
    </lineage>
</organism>
<dbReference type="Pfam" id="PF04381">
    <property type="entry name" value="RdgC"/>
    <property type="match status" value="1"/>
</dbReference>
<gene>
    <name evidence="6" type="primary">rdgC</name>
    <name evidence="7" type="ORF">J2W68_002116</name>
</gene>
<reference evidence="7 8" key="1">
    <citation type="submission" date="2023-07" db="EMBL/GenBank/DDBJ databases">
        <title>Sorghum-associated microbial communities from plants grown in Nebraska, USA.</title>
        <authorList>
            <person name="Schachtman D."/>
        </authorList>
    </citation>
    <scope>NUCLEOTIDE SEQUENCE [LARGE SCALE GENOMIC DNA]</scope>
    <source>
        <strain evidence="7 8">4099</strain>
    </source>
</reference>
<dbReference type="InterPro" id="IPR007476">
    <property type="entry name" value="RdgC"/>
</dbReference>
<dbReference type="PANTHER" id="PTHR38103">
    <property type="entry name" value="RECOMBINATION-ASSOCIATED PROTEIN RDGC"/>
    <property type="match status" value="1"/>
</dbReference>
<name>A0ABU1XX84_9GAMM</name>
<dbReference type="NCBIfam" id="NF001464">
    <property type="entry name" value="PRK00321.1-5"/>
    <property type="match status" value="1"/>
</dbReference>